<dbReference type="Proteomes" id="UP000585474">
    <property type="component" value="Unassembled WGS sequence"/>
</dbReference>
<name>A0A7J0ELW3_9ERIC</name>
<dbReference type="Pfam" id="PF01535">
    <property type="entry name" value="PPR"/>
    <property type="match status" value="6"/>
</dbReference>
<accession>A0A7J0ELW3</accession>
<evidence type="ECO:0000256" key="1">
    <source>
        <dbReference type="ARBA" id="ARBA00022737"/>
    </source>
</evidence>
<keyword evidence="1" id="KW-0677">Repeat</keyword>
<dbReference type="InterPro" id="IPR011990">
    <property type="entry name" value="TPR-like_helical_dom_sf"/>
</dbReference>
<dbReference type="FunFam" id="1.25.40.10:FF:000073">
    <property type="entry name" value="Pentatricopeptide repeat-containing protein chloroplastic"/>
    <property type="match status" value="1"/>
</dbReference>
<dbReference type="GO" id="GO:0009451">
    <property type="term" value="P:RNA modification"/>
    <property type="evidence" value="ECO:0007669"/>
    <property type="project" value="InterPro"/>
</dbReference>
<dbReference type="Pfam" id="PF20431">
    <property type="entry name" value="E_motif"/>
    <property type="match status" value="1"/>
</dbReference>
<gene>
    <name evidence="3" type="ORF">Acr_05g0011020</name>
</gene>
<dbReference type="NCBIfam" id="TIGR00756">
    <property type="entry name" value="PPR"/>
    <property type="match status" value="3"/>
</dbReference>
<protein>
    <submittedName>
        <fullName evidence="3">Pentatricopeptide repeat (PPR-like) superfamily protein</fullName>
    </submittedName>
</protein>
<dbReference type="GO" id="GO:0003723">
    <property type="term" value="F:RNA binding"/>
    <property type="evidence" value="ECO:0007669"/>
    <property type="project" value="InterPro"/>
</dbReference>
<dbReference type="InterPro" id="IPR046848">
    <property type="entry name" value="E_motif"/>
</dbReference>
<evidence type="ECO:0000313" key="4">
    <source>
        <dbReference type="Proteomes" id="UP000585474"/>
    </source>
</evidence>
<dbReference type="Gene3D" id="1.25.40.10">
    <property type="entry name" value="Tetratricopeptide repeat domain"/>
    <property type="match status" value="4"/>
</dbReference>
<evidence type="ECO:0000256" key="2">
    <source>
        <dbReference type="PROSITE-ProRule" id="PRU00708"/>
    </source>
</evidence>
<dbReference type="PANTHER" id="PTHR24015">
    <property type="entry name" value="OS07G0578800 PROTEIN-RELATED"/>
    <property type="match status" value="1"/>
</dbReference>
<dbReference type="InterPro" id="IPR002885">
    <property type="entry name" value="PPR_rpt"/>
</dbReference>
<dbReference type="AlphaFoldDB" id="A0A7J0ELW3"/>
<dbReference type="FunFam" id="1.25.40.10:FF:001093">
    <property type="entry name" value="Pentatricopeptide repeat-containing protein At2g34400"/>
    <property type="match status" value="1"/>
</dbReference>
<dbReference type="InterPro" id="IPR046960">
    <property type="entry name" value="PPR_At4g14850-like_plant"/>
</dbReference>
<evidence type="ECO:0000313" key="3">
    <source>
        <dbReference type="EMBL" id="GFY87463.1"/>
    </source>
</evidence>
<dbReference type="EMBL" id="BJWL01000005">
    <property type="protein sequence ID" value="GFY87463.1"/>
    <property type="molecule type" value="Genomic_DNA"/>
</dbReference>
<dbReference type="Pfam" id="PF13041">
    <property type="entry name" value="PPR_2"/>
    <property type="match status" value="2"/>
</dbReference>
<feature type="repeat" description="PPR" evidence="2">
    <location>
        <begin position="75"/>
        <end position="109"/>
    </location>
</feature>
<dbReference type="SUPFAM" id="SSF48452">
    <property type="entry name" value="TPR-like"/>
    <property type="match status" value="1"/>
</dbReference>
<feature type="repeat" description="PPR" evidence="2">
    <location>
        <begin position="278"/>
        <end position="313"/>
    </location>
</feature>
<keyword evidence="4" id="KW-1185">Reference proteome</keyword>
<feature type="repeat" description="PPR" evidence="2">
    <location>
        <begin position="177"/>
        <end position="211"/>
    </location>
</feature>
<dbReference type="PANTHER" id="PTHR24015:SF1753">
    <property type="entry name" value="PPR CONTAINING PLANT-LIKE PROTEIN"/>
    <property type="match status" value="1"/>
</dbReference>
<dbReference type="OrthoDB" id="1859199at2759"/>
<dbReference type="PROSITE" id="PS51375">
    <property type="entry name" value="PPR"/>
    <property type="match status" value="3"/>
</dbReference>
<dbReference type="FunFam" id="1.25.40.10:FF:000396">
    <property type="entry name" value="Pentatricopeptide repeat-containing protein At2g36730"/>
    <property type="match status" value="1"/>
</dbReference>
<sequence>MNGLVKNPTKYILCTALNYCSKTLNLQLGFQIHAQVIQIGHEENLFINSALVDAYAKCRALTDARKVFCGMKRHDQVSWTSIITGFSQNGQGKEAILFFKEMLGTHIKPNCFTYVSVISACTGLEWAFECGMLLHAHVIKLGYDTNSFIVSSLIDCYSKCGRIEQAALVFNATSERDSVVLNSMISGYSQNLYGKQALKLFVEMRNDHLSPNDHTLTSIMNSCGSLSVLQQGRQLHALVTKVGSGCNVFVSSALIDMYSKCGSIDEARCVFDQAVEKNSVLCTSIISGYAQSGRGSDGLELFNCLVKEEGFKPDHICFTAVLTACNHAGFLDRGIEYFNEMNKVYGLLPERDQYACLVDLYARTGHLKKAQEVMEEMPFAPNTVILSSFLSSCKVYGEVELGRDVAYKLFEMEPDSAVPYITLANIYSGAGLWSEVVKIRKMMKQRRIRKSTGWSWVEIGKEVHFFSVGDVSHLQSQEICVELEKLNLEMREAGYGLEQVKEFEGVDCE</sequence>
<reference evidence="3 4" key="1">
    <citation type="submission" date="2019-07" db="EMBL/GenBank/DDBJ databases">
        <title>De Novo Assembly of kiwifruit Actinidia rufa.</title>
        <authorList>
            <person name="Sugita-Konishi S."/>
            <person name="Sato K."/>
            <person name="Mori E."/>
            <person name="Abe Y."/>
            <person name="Kisaki G."/>
            <person name="Hamano K."/>
            <person name="Suezawa K."/>
            <person name="Otani M."/>
            <person name="Fukuda T."/>
            <person name="Manabe T."/>
            <person name="Gomi K."/>
            <person name="Tabuchi M."/>
            <person name="Akimitsu K."/>
            <person name="Kataoka I."/>
        </authorList>
    </citation>
    <scope>NUCLEOTIDE SEQUENCE [LARGE SCALE GENOMIC DNA]</scope>
    <source>
        <strain evidence="4">cv. Fuchu</strain>
    </source>
</reference>
<proteinExistence type="predicted"/>
<comment type="caution">
    <text evidence="3">The sequence shown here is derived from an EMBL/GenBank/DDBJ whole genome shotgun (WGS) entry which is preliminary data.</text>
</comment>
<organism evidence="3 4">
    <name type="scientific">Actinidia rufa</name>
    <dbReference type="NCBI Taxonomy" id="165716"/>
    <lineage>
        <taxon>Eukaryota</taxon>
        <taxon>Viridiplantae</taxon>
        <taxon>Streptophyta</taxon>
        <taxon>Embryophyta</taxon>
        <taxon>Tracheophyta</taxon>
        <taxon>Spermatophyta</taxon>
        <taxon>Magnoliopsida</taxon>
        <taxon>eudicotyledons</taxon>
        <taxon>Gunneridae</taxon>
        <taxon>Pentapetalae</taxon>
        <taxon>asterids</taxon>
        <taxon>Ericales</taxon>
        <taxon>Actinidiaceae</taxon>
        <taxon>Actinidia</taxon>
    </lineage>
</organism>